<feature type="transmembrane region" description="Helical" evidence="6">
    <location>
        <begin position="44"/>
        <end position="68"/>
    </location>
</feature>
<feature type="transmembrane region" description="Helical" evidence="6">
    <location>
        <begin position="224"/>
        <end position="244"/>
    </location>
</feature>
<feature type="transmembrane region" description="Helical" evidence="6">
    <location>
        <begin position="80"/>
        <end position="101"/>
    </location>
</feature>
<evidence type="ECO:0000256" key="1">
    <source>
        <dbReference type="ARBA" id="ARBA00004141"/>
    </source>
</evidence>
<keyword evidence="4 6" id="KW-1133">Transmembrane helix</keyword>
<dbReference type="Pfam" id="PF00892">
    <property type="entry name" value="EamA"/>
    <property type="match status" value="2"/>
</dbReference>
<comment type="subcellular location">
    <subcellularLocation>
        <location evidence="1">Membrane</location>
        <topology evidence="1">Multi-pass membrane protein</topology>
    </subcellularLocation>
</comment>
<protein>
    <submittedName>
        <fullName evidence="9">DMT family transporter</fullName>
    </submittedName>
</protein>
<dbReference type="AlphaFoldDB" id="A0A8B6X599"/>
<sequence length="303" mass="30829">MPDATARATASASAHQFTTPRFLPGAFILLWSTGYVAGKLSLNHAGPFTVCCLRFACVALLLGGAAVVSGARWPRGREAMHLAITGLLAQAVQFNALYFGLRQGVSAGVSALIIGLMPIATAALAAPLLGERTTARQWIGLGAGLAGVGLVVANKLGNGSAAPAAYGLIVLALAGLTLGTLYQKRFCARMDLRSGACIQYVAATLASLPFAAGLEGFAADWSAGMAGTMGWLIFVNSALGATMLSMLIRAGSAAKVASLFYLVPGVAAVMGFAAFGERLSATALAGFALTMGAVWVCTRAPRS</sequence>
<feature type="domain" description="EamA" evidence="7">
    <location>
        <begin position="167"/>
        <end position="296"/>
    </location>
</feature>
<dbReference type="PANTHER" id="PTHR32322:SF2">
    <property type="entry name" value="EAMA DOMAIN-CONTAINING PROTEIN"/>
    <property type="match status" value="1"/>
</dbReference>
<evidence type="ECO:0000259" key="7">
    <source>
        <dbReference type="Pfam" id="PF00892"/>
    </source>
</evidence>
<dbReference type="RefSeq" id="WP_028312175.1">
    <property type="nucleotide sequence ID" value="NZ_AXWS01000015.1"/>
</dbReference>
<dbReference type="SUPFAM" id="SSF103481">
    <property type="entry name" value="Multidrug resistance efflux transporter EmrE"/>
    <property type="match status" value="2"/>
</dbReference>
<evidence type="ECO:0000256" key="6">
    <source>
        <dbReference type="SAM" id="Phobius"/>
    </source>
</evidence>
<feature type="transmembrane region" description="Helical" evidence="6">
    <location>
        <begin position="194"/>
        <end position="212"/>
    </location>
</feature>
<dbReference type="PANTHER" id="PTHR32322">
    <property type="entry name" value="INNER MEMBRANE TRANSPORTER"/>
    <property type="match status" value="1"/>
</dbReference>
<evidence type="ECO:0000313" key="8">
    <source>
        <dbReference type="Proteomes" id="UP000675920"/>
    </source>
</evidence>
<dbReference type="OrthoDB" id="9809509at2"/>
<name>A0A8B6X599_9BURK</name>
<dbReference type="Proteomes" id="UP000675920">
    <property type="component" value="Unplaced"/>
</dbReference>
<dbReference type="GO" id="GO:0016020">
    <property type="term" value="C:membrane"/>
    <property type="evidence" value="ECO:0007669"/>
    <property type="project" value="UniProtKB-SubCell"/>
</dbReference>
<evidence type="ECO:0000256" key="3">
    <source>
        <dbReference type="ARBA" id="ARBA00022692"/>
    </source>
</evidence>
<keyword evidence="5 6" id="KW-0472">Membrane</keyword>
<evidence type="ECO:0000256" key="4">
    <source>
        <dbReference type="ARBA" id="ARBA00022989"/>
    </source>
</evidence>
<dbReference type="InterPro" id="IPR000620">
    <property type="entry name" value="EamA_dom"/>
</dbReference>
<organism evidence="8 9">
    <name type="scientific">Derxia gummosa DSM 723</name>
    <dbReference type="NCBI Taxonomy" id="1121388"/>
    <lineage>
        <taxon>Bacteria</taxon>
        <taxon>Pseudomonadati</taxon>
        <taxon>Pseudomonadota</taxon>
        <taxon>Betaproteobacteria</taxon>
        <taxon>Burkholderiales</taxon>
        <taxon>Alcaligenaceae</taxon>
        <taxon>Derxia</taxon>
    </lineage>
</organism>
<proteinExistence type="inferred from homology"/>
<reference evidence="9" key="2">
    <citation type="submission" date="2025-08" db="UniProtKB">
        <authorList>
            <consortium name="RefSeq"/>
        </authorList>
    </citation>
    <scope>IDENTIFICATION</scope>
</reference>
<feature type="transmembrane region" description="Helical" evidence="6">
    <location>
        <begin position="281"/>
        <end position="298"/>
    </location>
</feature>
<feature type="domain" description="EamA" evidence="7">
    <location>
        <begin position="29"/>
        <end position="152"/>
    </location>
</feature>
<evidence type="ECO:0000256" key="2">
    <source>
        <dbReference type="ARBA" id="ARBA00007362"/>
    </source>
</evidence>
<comment type="similarity">
    <text evidence="2">Belongs to the EamA transporter family.</text>
</comment>
<reference evidence="9" key="1">
    <citation type="journal article" date="2001" name="Eur. J. Biochem.">
        <title>The drug/metabolite transporter superfamily.</title>
        <authorList>
            <person name="Jack D.L."/>
            <person name="Yang N.M."/>
            <person name="Saier M.H. Jr."/>
        </authorList>
    </citation>
    <scope>NUCLEOTIDE SEQUENCE</scope>
</reference>
<feature type="transmembrane region" description="Helical" evidence="6">
    <location>
        <begin position="163"/>
        <end position="182"/>
    </location>
</feature>
<feature type="transmembrane region" description="Helical" evidence="6">
    <location>
        <begin position="107"/>
        <end position="126"/>
    </location>
</feature>
<keyword evidence="8" id="KW-1185">Reference proteome</keyword>
<evidence type="ECO:0000256" key="5">
    <source>
        <dbReference type="ARBA" id="ARBA00023136"/>
    </source>
</evidence>
<dbReference type="InterPro" id="IPR050638">
    <property type="entry name" value="AA-Vitamin_Transporters"/>
</dbReference>
<accession>A0A8B6X599</accession>
<evidence type="ECO:0000313" key="9">
    <source>
        <dbReference type="RefSeq" id="WP_028312175.1"/>
    </source>
</evidence>
<feature type="transmembrane region" description="Helical" evidence="6">
    <location>
        <begin position="256"/>
        <end position="275"/>
    </location>
</feature>
<dbReference type="InterPro" id="IPR037185">
    <property type="entry name" value="EmrE-like"/>
</dbReference>
<keyword evidence="3 6" id="KW-0812">Transmembrane</keyword>
<feature type="transmembrane region" description="Helical" evidence="6">
    <location>
        <begin position="21"/>
        <end position="38"/>
    </location>
</feature>